<reference evidence="2 3" key="1">
    <citation type="submission" date="2020-07" db="EMBL/GenBank/DDBJ databases">
        <title>Endozoicomonas sp. nov., isolated from sediment.</title>
        <authorList>
            <person name="Gu T."/>
        </authorList>
    </citation>
    <scope>NUCLEOTIDE SEQUENCE [LARGE SCALE GENOMIC DNA]</scope>
    <source>
        <strain evidence="2 3">SM1973</strain>
    </source>
</reference>
<dbReference type="PANTHER" id="PTHR38834:SF3">
    <property type="entry name" value="SOLUTE-BINDING PROTEIN FAMILY 3_N-TERMINAL DOMAIN-CONTAINING PROTEIN"/>
    <property type="match status" value="1"/>
</dbReference>
<sequence length="263" mass="30231">MKKYCYFLVIIGIFLNNTSKTQAESTHLTAATLHYPPYEYSEDGTAKGLAIDIIKEIFKRIKPTKKVSFIFYPWARAVSQVKTGQNDILFNAGKNNARQKWGVYANSILILQKYAFFARKGANIRLTQELNGIHNYSVGIRRGYLYGSGSFRKALDDAQFKTVYETDSVEQSVQMLLAGRTDFFIADIIPTQYYLKIQGLSDKLEMVYTPDHKTLIILEWPTYLLFSKKTISSSFVSKVEAILNHMKQDGTYDRIYQNYLIPE</sequence>
<name>A0A853IM60_9GAMM</name>
<protein>
    <submittedName>
        <fullName evidence="2">Transporter substrate-binding domain-containing protein</fullName>
    </submittedName>
</protein>
<keyword evidence="3" id="KW-1185">Reference proteome</keyword>
<accession>A0A853IM60</accession>
<dbReference type="SMART" id="SM00062">
    <property type="entry name" value="PBPb"/>
    <property type="match status" value="1"/>
</dbReference>
<dbReference type="SUPFAM" id="SSF53850">
    <property type="entry name" value="Periplasmic binding protein-like II"/>
    <property type="match status" value="1"/>
</dbReference>
<feature type="domain" description="Solute-binding protein family 3/N-terminal" evidence="1">
    <location>
        <begin position="27"/>
        <end position="263"/>
    </location>
</feature>
<evidence type="ECO:0000313" key="3">
    <source>
        <dbReference type="Proteomes" id="UP000569732"/>
    </source>
</evidence>
<dbReference type="Proteomes" id="UP000569732">
    <property type="component" value="Unassembled WGS sequence"/>
</dbReference>
<dbReference type="AlphaFoldDB" id="A0A853IM60"/>
<proteinExistence type="predicted"/>
<dbReference type="RefSeq" id="WP_180570867.1">
    <property type="nucleotide sequence ID" value="NZ_JACCKB010000053.1"/>
</dbReference>
<evidence type="ECO:0000313" key="2">
    <source>
        <dbReference type="EMBL" id="NYZ68866.1"/>
    </source>
</evidence>
<dbReference type="Pfam" id="PF00497">
    <property type="entry name" value="SBP_bac_3"/>
    <property type="match status" value="1"/>
</dbReference>
<organism evidence="2 3">
    <name type="scientific">Spartinivicinus marinus</name>
    <dbReference type="NCBI Taxonomy" id="2994442"/>
    <lineage>
        <taxon>Bacteria</taxon>
        <taxon>Pseudomonadati</taxon>
        <taxon>Pseudomonadota</taxon>
        <taxon>Gammaproteobacteria</taxon>
        <taxon>Oceanospirillales</taxon>
        <taxon>Zooshikellaceae</taxon>
        <taxon>Spartinivicinus</taxon>
    </lineage>
</organism>
<dbReference type="PANTHER" id="PTHR38834">
    <property type="entry name" value="PERIPLASMIC SUBSTRATE BINDING PROTEIN FAMILY 3"/>
    <property type="match status" value="1"/>
</dbReference>
<dbReference type="Gene3D" id="3.40.190.10">
    <property type="entry name" value="Periplasmic binding protein-like II"/>
    <property type="match status" value="2"/>
</dbReference>
<comment type="caution">
    <text evidence="2">The sequence shown here is derived from an EMBL/GenBank/DDBJ whole genome shotgun (WGS) entry which is preliminary data.</text>
</comment>
<evidence type="ECO:0000259" key="1">
    <source>
        <dbReference type="SMART" id="SM00062"/>
    </source>
</evidence>
<gene>
    <name evidence="2" type="ORF">H0A36_22870</name>
</gene>
<dbReference type="EMBL" id="JACCKB010000053">
    <property type="protein sequence ID" value="NYZ68866.1"/>
    <property type="molecule type" value="Genomic_DNA"/>
</dbReference>
<dbReference type="InterPro" id="IPR001638">
    <property type="entry name" value="Solute-binding_3/MltF_N"/>
</dbReference>